<dbReference type="InterPro" id="IPR029040">
    <property type="entry name" value="RPABC4/Spt4"/>
</dbReference>
<keyword evidence="2 8" id="KW-0963">Cytoplasm</keyword>
<feature type="binding site" evidence="8">
    <location>
        <position position="30"/>
    </location>
    <ligand>
        <name>Zn(2+)</name>
        <dbReference type="ChEBI" id="CHEBI:29105"/>
    </ligand>
</feature>
<dbReference type="Gene3D" id="2.20.28.30">
    <property type="entry name" value="RNA polymerase ii, chain L"/>
    <property type="match status" value="1"/>
</dbReference>
<comment type="function">
    <text evidence="8">DNA-dependent RNA polymerase (RNAP) catalyzes the transcription of DNA into RNA using the four ribonucleoside triphosphates as substrates.</text>
</comment>
<dbReference type="GO" id="GO:0000428">
    <property type="term" value="C:DNA-directed RNA polymerase complex"/>
    <property type="evidence" value="ECO:0007669"/>
    <property type="project" value="UniProtKB-KW"/>
</dbReference>
<comment type="cofactor">
    <cofactor evidence="8">
        <name>Zn(2+)</name>
        <dbReference type="ChEBI" id="CHEBI:29105"/>
    </cofactor>
    <text evidence="8">Binds 1 zinc ion.</text>
</comment>
<evidence type="ECO:0000256" key="2">
    <source>
        <dbReference type="ARBA" id="ARBA00022490"/>
    </source>
</evidence>
<comment type="similarity">
    <text evidence="8">Belongs to the archaeal Rpo12/eukaryotic RPC10 RNA polymerase subunit family.</text>
</comment>
<sequence length="49" mass="5662">MVYVCASKDCQRTVTQENLNQLPGIKCPHCGYRILFKKRPQVIKRVKAV</sequence>
<keyword evidence="1 8" id="KW-0240">DNA-directed RNA polymerase</keyword>
<dbReference type="InterPro" id="IPR006591">
    <property type="entry name" value="RNAP_P/RPABC4"/>
</dbReference>
<feature type="binding site" evidence="8">
    <location>
        <position position="27"/>
    </location>
    <ligand>
        <name>Zn(2+)</name>
        <dbReference type="ChEBI" id="CHEBI:29105"/>
    </ligand>
</feature>
<evidence type="ECO:0000256" key="4">
    <source>
        <dbReference type="ARBA" id="ARBA00022695"/>
    </source>
</evidence>
<protein>
    <recommendedName>
        <fullName evidence="8">DNA-directed RNA polymerase subunit Rpo12</fullName>
        <ecNumber evidence="8">2.7.7.6</ecNumber>
    </recommendedName>
    <alternativeName>
        <fullName evidence="8">DNA-directed RNA polymerase subunit P</fullName>
    </alternativeName>
</protein>
<dbReference type="Pfam" id="PF03604">
    <property type="entry name" value="Zn_ribbon_RPAB4"/>
    <property type="match status" value="1"/>
</dbReference>
<evidence type="ECO:0000256" key="8">
    <source>
        <dbReference type="HAMAP-Rule" id="MF_00615"/>
    </source>
</evidence>
<gene>
    <name evidence="8" type="primary">rpo12</name>
    <name evidence="8" type="synonym">rpoP</name>
    <name evidence="9" type="ORF">NEF87_002643</name>
</gene>
<evidence type="ECO:0000256" key="6">
    <source>
        <dbReference type="ARBA" id="ARBA00022833"/>
    </source>
</evidence>
<keyword evidence="10" id="KW-1185">Reference proteome</keyword>
<feature type="binding site" evidence="8">
    <location>
        <position position="10"/>
    </location>
    <ligand>
        <name>Zn(2+)</name>
        <dbReference type="ChEBI" id="CHEBI:29105"/>
    </ligand>
</feature>
<dbReference type="SUPFAM" id="SSF63393">
    <property type="entry name" value="RNA polymerase subunits"/>
    <property type="match status" value="1"/>
</dbReference>
<organism evidence="9 10">
    <name type="scientific">Candidatus Lokiarchaeum ossiferum</name>
    <dbReference type="NCBI Taxonomy" id="2951803"/>
    <lineage>
        <taxon>Archaea</taxon>
        <taxon>Promethearchaeati</taxon>
        <taxon>Promethearchaeota</taxon>
        <taxon>Promethearchaeia</taxon>
        <taxon>Promethearchaeales</taxon>
        <taxon>Promethearchaeaceae</taxon>
        <taxon>Candidatus Lokiarchaeum</taxon>
    </lineage>
</organism>
<comment type="catalytic activity">
    <reaction evidence="8">
        <text>RNA(n) + a ribonucleoside 5'-triphosphate = RNA(n+1) + diphosphate</text>
        <dbReference type="Rhea" id="RHEA:21248"/>
        <dbReference type="Rhea" id="RHEA-COMP:14527"/>
        <dbReference type="Rhea" id="RHEA-COMP:17342"/>
        <dbReference type="ChEBI" id="CHEBI:33019"/>
        <dbReference type="ChEBI" id="CHEBI:61557"/>
        <dbReference type="ChEBI" id="CHEBI:140395"/>
        <dbReference type="EC" id="2.7.7.6"/>
    </reaction>
</comment>
<reference evidence="9" key="1">
    <citation type="submission" date="2022-09" db="EMBL/GenBank/DDBJ databases">
        <title>Actin cytoskeleton and complex cell architecture in an #Asgard archaeon.</title>
        <authorList>
            <person name="Ponce Toledo R.I."/>
            <person name="Schleper C."/>
            <person name="Rodrigues Oliveira T."/>
            <person name="Wollweber F."/>
            <person name="Xu J."/>
            <person name="Rittmann S."/>
            <person name="Klingl A."/>
            <person name="Pilhofer M."/>
        </authorList>
    </citation>
    <scope>NUCLEOTIDE SEQUENCE</scope>
    <source>
        <strain evidence="9">B-35</strain>
    </source>
</reference>
<evidence type="ECO:0000313" key="10">
    <source>
        <dbReference type="Proteomes" id="UP001208689"/>
    </source>
</evidence>
<comment type="subunit">
    <text evidence="8">Part of the RNA polymerase complex.</text>
</comment>
<keyword evidence="5 8" id="KW-0479">Metal-binding</keyword>
<dbReference type="InterPro" id="IPR023464">
    <property type="entry name" value="Rpo12"/>
</dbReference>
<keyword evidence="4 8" id="KW-0548">Nucleotidyltransferase</keyword>
<keyword evidence="3 8" id="KW-0808">Transferase</keyword>
<accession>A0ABY6HS71</accession>
<comment type="subcellular location">
    <subcellularLocation>
        <location evidence="8">Cytoplasm</location>
    </subcellularLocation>
</comment>
<name>A0ABY6HS71_9ARCH</name>
<evidence type="ECO:0000256" key="3">
    <source>
        <dbReference type="ARBA" id="ARBA00022679"/>
    </source>
</evidence>
<evidence type="ECO:0000256" key="5">
    <source>
        <dbReference type="ARBA" id="ARBA00022723"/>
    </source>
</evidence>
<evidence type="ECO:0000313" key="9">
    <source>
        <dbReference type="EMBL" id="UYP46358.1"/>
    </source>
</evidence>
<dbReference type="GO" id="GO:0003899">
    <property type="term" value="F:DNA-directed RNA polymerase activity"/>
    <property type="evidence" value="ECO:0007669"/>
    <property type="project" value="UniProtKB-EC"/>
</dbReference>
<dbReference type="Proteomes" id="UP001208689">
    <property type="component" value="Chromosome"/>
</dbReference>
<evidence type="ECO:0000256" key="1">
    <source>
        <dbReference type="ARBA" id="ARBA00022478"/>
    </source>
</evidence>
<dbReference type="HAMAP" id="MF_00615">
    <property type="entry name" value="RNApol_arch_Rpo12"/>
    <property type="match status" value="1"/>
</dbReference>
<evidence type="ECO:0000256" key="7">
    <source>
        <dbReference type="ARBA" id="ARBA00023163"/>
    </source>
</evidence>
<keyword evidence="6 8" id="KW-0862">Zinc</keyword>
<keyword evidence="7 8" id="KW-0804">Transcription</keyword>
<dbReference type="EMBL" id="CP104013">
    <property type="protein sequence ID" value="UYP46358.1"/>
    <property type="molecule type" value="Genomic_DNA"/>
</dbReference>
<dbReference type="EC" id="2.7.7.6" evidence="8"/>
<dbReference type="SMART" id="SM00659">
    <property type="entry name" value="RPOLCX"/>
    <property type="match status" value="1"/>
</dbReference>
<proteinExistence type="inferred from homology"/>